<organism evidence="2 3">
    <name type="scientific">Moesziomyces aphidis</name>
    <name type="common">Pseudozyma aphidis</name>
    <dbReference type="NCBI Taxonomy" id="84754"/>
    <lineage>
        <taxon>Eukaryota</taxon>
        <taxon>Fungi</taxon>
        <taxon>Dikarya</taxon>
        <taxon>Basidiomycota</taxon>
        <taxon>Ustilaginomycotina</taxon>
        <taxon>Ustilaginomycetes</taxon>
        <taxon>Ustilaginales</taxon>
        <taxon>Ustilaginaceae</taxon>
        <taxon>Moesziomyces</taxon>
    </lineage>
</organism>
<feature type="region of interest" description="Disordered" evidence="1">
    <location>
        <begin position="18"/>
        <end position="57"/>
    </location>
</feature>
<dbReference type="HOGENOM" id="CLU_1797287_0_0_1"/>
<dbReference type="AlphaFoldDB" id="W3VE13"/>
<accession>W3VE13</accession>
<feature type="compositionally biased region" description="Basic and acidic residues" evidence="1">
    <location>
        <begin position="131"/>
        <end position="144"/>
    </location>
</feature>
<sequence length="144" mass="16229">MGKHTYFDSDTEIDELADVDVKSPKKAKKQTKKDAKSVVGEDSPNKRKRAAGTGVRNAWTKEEEEDFLDCLQDVIAAGMSSALHNYPRLAARSSGSCLKHWYSWRRRQEISMLGAPTIDKNGKKLPNFVLPDKKDDSRLPAHDR</sequence>
<protein>
    <recommendedName>
        <fullName evidence="4">Myb-like domain-containing protein</fullName>
    </recommendedName>
</protein>
<reference evidence="2 3" key="1">
    <citation type="journal article" date="2014" name="Genome Announc.">
        <title>Genome sequence of the basidiomycetous fungus Pseudozyma aphidis DSM70725, an efficient producer of biosurfactant mannosylerythritol lipids.</title>
        <authorList>
            <person name="Lorenz S."/>
            <person name="Guenther M."/>
            <person name="Grumaz C."/>
            <person name="Rupp S."/>
            <person name="Zibek S."/>
            <person name="Sohn K."/>
        </authorList>
    </citation>
    <scope>NUCLEOTIDE SEQUENCE [LARGE SCALE GENOMIC DNA]</scope>
    <source>
        <strain evidence="3">ATCC 32657 / CBS 517.83 / DSM 70725 / JCM 10318 / NBRC 10182 / NRRL Y-7954 / St-0401</strain>
    </source>
</reference>
<evidence type="ECO:0000313" key="2">
    <source>
        <dbReference type="EMBL" id="ETS59779.1"/>
    </source>
</evidence>
<evidence type="ECO:0000313" key="3">
    <source>
        <dbReference type="Proteomes" id="UP000019462"/>
    </source>
</evidence>
<feature type="region of interest" description="Disordered" evidence="1">
    <location>
        <begin position="115"/>
        <end position="144"/>
    </location>
</feature>
<gene>
    <name evidence="2" type="ORF">PaG_06305</name>
</gene>
<evidence type="ECO:0000256" key="1">
    <source>
        <dbReference type="SAM" id="MobiDB-lite"/>
    </source>
</evidence>
<evidence type="ECO:0008006" key="4">
    <source>
        <dbReference type="Google" id="ProtNLM"/>
    </source>
</evidence>
<dbReference type="EMBL" id="AWNI01000041">
    <property type="protein sequence ID" value="ETS59779.1"/>
    <property type="molecule type" value="Genomic_DNA"/>
</dbReference>
<comment type="caution">
    <text evidence="2">The sequence shown here is derived from an EMBL/GenBank/DDBJ whole genome shotgun (WGS) entry which is preliminary data.</text>
</comment>
<name>W3VE13_MOEAP</name>
<dbReference type="Proteomes" id="UP000019462">
    <property type="component" value="Unassembled WGS sequence"/>
</dbReference>
<proteinExistence type="predicted"/>
<keyword evidence="3" id="KW-1185">Reference proteome</keyword>
<dbReference type="OrthoDB" id="2554776at2759"/>